<keyword evidence="2" id="KW-1185">Reference proteome</keyword>
<dbReference type="AlphaFoldDB" id="A0AAE0KUK9"/>
<evidence type="ECO:0000313" key="2">
    <source>
        <dbReference type="Proteomes" id="UP001190700"/>
    </source>
</evidence>
<dbReference type="EMBL" id="LGRX02017193">
    <property type="protein sequence ID" value="KAK3261049.1"/>
    <property type="molecule type" value="Genomic_DNA"/>
</dbReference>
<dbReference type="Proteomes" id="UP001190700">
    <property type="component" value="Unassembled WGS sequence"/>
</dbReference>
<sequence>MGACLGYSWDQYRRLRLSEWLHYFDLRQLQQPLLSNTRCGDILFEQHCVSEWLSFCSRRLGNSVLRYEHELRHVRGGKIVRLEHACVGVGPLRA</sequence>
<name>A0AAE0KUK9_9CHLO</name>
<proteinExistence type="predicted"/>
<protein>
    <submittedName>
        <fullName evidence="1">Uncharacterized protein</fullName>
    </submittedName>
</protein>
<accession>A0AAE0KUK9</accession>
<reference evidence="1 2" key="1">
    <citation type="journal article" date="2015" name="Genome Biol. Evol.">
        <title>Comparative Genomics of a Bacterivorous Green Alga Reveals Evolutionary Causalities and Consequences of Phago-Mixotrophic Mode of Nutrition.</title>
        <authorList>
            <person name="Burns J.A."/>
            <person name="Paasch A."/>
            <person name="Narechania A."/>
            <person name="Kim E."/>
        </authorList>
    </citation>
    <scope>NUCLEOTIDE SEQUENCE [LARGE SCALE GENOMIC DNA]</scope>
    <source>
        <strain evidence="1 2">PLY_AMNH</strain>
    </source>
</reference>
<gene>
    <name evidence="1" type="ORF">CYMTET_30029</name>
</gene>
<organism evidence="1 2">
    <name type="scientific">Cymbomonas tetramitiformis</name>
    <dbReference type="NCBI Taxonomy" id="36881"/>
    <lineage>
        <taxon>Eukaryota</taxon>
        <taxon>Viridiplantae</taxon>
        <taxon>Chlorophyta</taxon>
        <taxon>Pyramimonadophyceae</taxon>
        <taxon>Pyramimonadales</taxon>
        <taxon>Pyramimonadaceae</taxon>
        <taxon>Cymbomonas</taxon>
    </lineage>
</organism>
<evidence type="ECO:0000313" key="1">
    <source>
        <dbReference type="EMBL" id="KAK3261049.1"/>
    </source>
</evidence>
<comment type="caution">
    <text evidence="1">The sequence shown here is derived from an EMBL/GenBank/DDBJ whole genome shotgun (WGS) entry which is preliminary data.</text>
</comment>